<dbReference type="PANTHER" id="PTHR33164">
    <property type="entry name" value="TRANSCRIPTIONAL REGULATOR, MARR FAMILY"/>
    <property type="match status" value="1"/>
</dbReference>
<dbReference type="SUPFAM" id="SSF46785">
    <property type="entry name" value="Winged helix' DNA-binding domain"/>
    <property type="match status" value="1"/>
</dbReference>
<sequence>MVEDVVRALGHLSLGTRLRRIGEQLQSETQRVLDAGGLSVQASQCPVLVAVERLGPVTVGDLALALGITQPGATRAVGLLVEAGSLEVLKSEGDARVRLVALSRAGKALVARLRAEMWPQIDRAVAHLCAPLAGPLLDQLDALEAALHAIPLPERIAALKEEPSL</sequence>
<dbReference type="InterPro" id="IPR036390">
    <property type="entry name" value="WH_DNA-bd_sf"/>
</dbReference>
<evidence type="ECO:0000259" key="4">
    <source>
        <dbReference type="PROSITE" id="PS50995"/>
    </source>
</evidence>
<dbReference type="KEGG" id="smic:SmB9_06860"/>
<name>A0AAD1FZS3_SPHMI</name>
<reference evidence="6 8" key="2">
    <citation type="submission" date="2018-10" db="EMBL/GenBank/DDBJ databases">
        <title>Genomic Encyclopedia of Type Strains, Phase IV (KMG-IV): sequencing the most valuable type-strain genomes for metagenomic binning, comparative biology and taxonomic classification.</title>
        <authorList>
            <person name="Goeker M."/>
        </authorList>
    </citation>
    <scope>NUCLEOTIDE SEQUENCE [LARGE SCALE GENOMIC DNA]</scope>
    <source>
        <strain evidence="6 8">DSM 19791</strain>
    </source>
</reference>
<dbReference type="Proteomes" id="UP000275727">
    <property type="component" value="Chromosome"/>
</dbReference>
<evidence type="ECO:0000313" key="5">
    <source>
        <dbReference type="EMBL" id="BBE33028.1"/>
    </source>
</evidence>
<dbReference type="SMART" id="SM00347">
    <property type="entry name" value="HTH_MARR"/>
    <property type="match status" value="1"/>
</dbReference>
<dbReference type="EMBL" id="RBWX01000013">
    <property type="protein sequence ID" value="RKS84577.1"/>
    <property type="molecule type" value="Genomic_DNA"/>
</dbReference>
<dbReference type="GO" id="GO:0003677">
    <property type="term" value="F:DNA binding"/>
    <property type="evidence" value="ECO:0007669"/>
    <property type="project" value="UniProtKB-KW"/>
</dbReference>
<dbReference type="PANTHER" id="PTHR33164:SF64">
    <property type="entry name" value="TRANSCRIPTIONAL REGULATOR SLYA"/>
    <property type="match status" value="1"/>
</dbReference>
<dbReference type="RefSeq" id="WP_121053689.1">
    <property type="nucleotide sequence ID" value="NZ_AP018711.1"/>
</dbReference>
<keyword evidence="3" id="KW-0804">Transcription</keyword>
<accession>A0AAD1FZS3</accession>
<reference evidence="5 7" key="1">
    <citation type="submission" date="2018-06" db="EMBL/GenBank/DDBJ databases">
        <title>Complete Genome Sequence of the Microcystin-Degrading Bacterium Sphingosinicella microcystinivorans Strain B-9.</title>
        <authorList>
            <person name="Jin H."/>
            <person name="Nishizawa T."/>
            <person name="Guo Y."/>
            <person name="Nishizawa A."/>
            <person name="Park H."/>
            <person name="Kato H."/>
            <person name="Tsuji K."/>
            <person name="Harada K."/>
        </authorList>
    </citation>
    <scope>NUCLEOTIDE SEQUENCE [LARGE SCALE GENOMIC DNA]</scope>
    <source>
        <strain evidence="5 7">B9</strain>
    </source>
</reference>
<dbReference type="InterPro" id="IPR036388">
    <property type="entry name" value="WH-like_DNA-bd_sf"/>
</dbReference>
<feature type="domain" description="HTH marR-type" evidence="4">
    <location>
        <begin position="11"/>
        <end position="145"/>
    </location>
</feature>
<evidence type="ECO:0000313" key="7">
    <source>
        <dbReference type="Proteomes" id="UP000275727"/>
    </source>
</evidence>
<evidence type="ECO:0000313" key="8">
    <source>
        <dbReference type="Proteomes" id="UP000276029"/>
    </source>
</evidence>
<evidence type="ECO:0000256" key="1">
    <source>
        <dbReference type="ARBA" id="ARBA00023015"/>
    </source>
</evidence>
<dbReference type="Gene3D" id="1.10.10.10">
    <property type="entry name" value="Winged helix-like DNA-binding domain superfamily/Winged helix DNA-binding domain"/>
    <property type="match status" value="1"/>
</dbReference>
<dbReference type="AlphaFoldDB" id="A0AAD1FZS3"/>
<organism evidence="5 7">
    <name type="scientific">Sphingosinicella microcystinivorans</name>
    <dbReference type="NCBI Taxonomy" id="335406"/>
    <lineage>
        <taxon>Bacteria</taxon>
        <taxon>Pseudomonadati</taxon>
        <taxon>Pseudomonadota</taxon>
        <taxon>Alphaproteobacteria</taxon>
        <taxon>Sphingomonadales</taxon>
        <taxon>Sphingosinicellaceae</taxon>
        <taxon>Sphingosinicella</taxon>
    </lineage>
</organism>
<dbReference type="EMBL" id="AP018711">
    <property type="protein sequence ID" value="BBE33028.1"/>
    <property type="molecule type" value="Genomic_DNA"/>
</dbReference>
<keyword evidence="2 6" id="KW-0238">DNA-binding</keyword>
<dbReference type="GO" id="GO:0006950">
    <property type="term" value="P:response to stress"/>
    <property type="evidence" value="ECO:0007669"/>
    <property type="project" value="TreeGrafter"/>
</dbReference>
<dbReference type="Pfam" id="PF12802">
    <property type="entry name" value="MarR_2"/>
    <property type="match status" value="1"/>
</dbReference>
<dbReference type="InterPro" id="IPR000835">
    <property type="entry name" value="HTH_MarR-typ"/>
</dbReference>
<evidence type="ECO:0000256" key="2">
    <source>
        <dbReference type="ARBA" id="ARBA00023125"/>
    </source>
</evidence>
<evidence type="ECO:0000256" key="3">
    <source>
        <dbReference type="ARBA" id="ARBA00023163"/>
    </source>
</evidence>
<dbReference type="PROSITE" id="PS50995">
    <property type="entry name" value="HTH_MARR_2"/>
    <property type="match status" value="1"/>
</dbReference>
<dbReference type="InterPro" id="IPR039422">
    <property type="entry name" value="MarR/SlyA-like"/>
</dbReference>
<protein>
    <submittedName>
        <fullName evidence="6">DNA-binding MarR family transcriptional regulator</fullName>
    </submittedName>
</protein>
<dbReference type="GO" id="GO:0003700">
    <property type="term" value="F:DNA-binding transcription factor activity"/>
    <property type="evidence" value="ECO:0007669"/>
    <property type="project" value="InterPro"/>
</dbReference>
<dbReference type="Proteomes" id="UP000276029">
    <property type="component" value="Unassembled WGS sequence"/>
</dbReference>
<keyword evidence="8" id="KW-1185">Reference proteome</keyword>
<proteinExistence type="predicted"/>
<gene>
    <name evidence="6" type="ORF">DFR51_3670</name>
    <name evidence="5" type="ORF">SmB9_06860</name>
</gene>
<evidence type="ECO:0000313" key="6">
    <source>
        <dbReference type="EMBL" id="RKS84577.1"/>
    </source>
</evidence>
<keyword evidence="1" id="KW-0805">Transcription regulation</keyword>